<dbReference type="Proteomes" id="UP000708298">
    <property type="component" value="Unassembled WGS sequence"/>
</dbReference>
<comment type="caution">
    <text evidence="4">The sequence shown here is derived from an EMBL/GenBank/DDBJ whole genome shotgun (WGS) entry which is preliminary data.</text>
</comment>
<dbReference type="Pfam" id="PF00072">
    <property type="entry name" value="Response_reg"/>
    <property type="match status" value="1"/>
</dbReference>
<dbReference type="PROSITE" id="PS50110">
    <property type="entry name" value="RESPONSE_REGULATORY"/>
    <property type="match status" value="1"/>
</dbReference>
<evidence type="ECO:0000259" key="3">
    <source>
        <dbReference type="PROSITE" id="PS50110"/>
    </source>
</evidence>
<evidence type="ECO:0000313" key="5">
    <source>
        <dbReference type="Proteomes" id="UP000708298"/>
    </source>
</evidence>
<name>A0A963YPB3_9PROT</name>
<reference evidence="4" key="1">
    <citation type="journal article" date="2021" name="Microorganisms">
        <title>Acidisoma silvae sp. nov. and Acidisomacellulosilytica sp. nov., Two Acidophilic Bacteria Isolated from Decaying Wood, Hydrolyzing Cellulose and Producing Poly-3-hydroxybutyrate.</title>
        <authorList>
            <person name="Mieszkin S."/>
            <person name="Pouder E."/>
            <person name="Uroz S."/>
            <person name="Simon-Colin C."/>
            <person name="Alain K."/>
        </authorList>
    </citation>
    <scope>NUCLEOTIDE SEQUENCE</scope>
    <source>
        <strain evidence="4">HW T2.11</strain>
    </source>
</reference>
<feature type="modified residue" description="4-aspartylphosphate" evidence="2">
    <location>
        <position position="53"/>
    </location>
</feature>
<organism evidence="4 5">
    <name type="scientific">Acidisoma silvae</name>
    <dbReference type="NCBI Taxonomy" id="2802396"/>
    <lineage>
        <taxon>Bacteria</taxon>
        <taxon>Pseudomonadati</taxon>
        <taxon>Pseudomonadota</taxon>
        <taxon>Alphaproteobacteria</taxon>
        <taxon>Acetobacterales</taxon>
        <taxon>Acidocellaceae</taxon>
        <taxon>Acidisoma</taxon>
    </lineage>
</organism>
<dbReference type="InterPro" id="IPR011006">
    <property type="entry name" value="CheY-like_superfamily"/>
</dbReference>
<sequence length="123" mass="13408">MAILLVEDEPLIREIMAESLADGGFEVIQVASGDEAVALMDQQPQPIEALVTDFHMPGQADGAEVAAQARIHYPQLPVIIASGRPDVIARVWDPELGYRFLGKPYLPRHLLAMLREALSASHA</sequence>
<feature type="domain" description="Response regulatory" evidence="3">
    <location>
        <begin position="2"/>
        <end position="118"/>
    </location>
</feature>
<dbReference type="InterPro" id="IPR050595">
    <property type="entry name" value="Bact_response_regulator"/>
</dbReference>
<proteinExistence type="predicted"/>
<evidence type="ECO:0000256" key="2">
    <source>
        <dbReference type="PROSITE-ProRule" id="PRU00169"/>
    </source>
</evidence>
<dbReference type="InterPro" id="IPR001789">
    <property type="entry name" value="Sig_transdc_resp-reg_receiver"/>
</dbReference>
<dbReference type="RefSeq" id="WP_227320224.1">
    <property type="nucleotide sequence ID" value="NZ_JAESVB010000002.1"/>
</dbReference>
<protein>
    <submittedName>
        <fullName evidence="4">Response regulator</fullName>
    </submittedName>
</protein>
<dbReference type="SMART" id="SM00448">
    <property type="entry name" value="REC"/>
    <property type="match status" value="1"/>
</dbReference>
<accession>A0A963YPB3</accession>
<dbReference type="GO" id="GO:0000160">
    <property type="term" value="P:phosphorelay signal transduction system"/>
    <property type="evidence" value="ECO:0007669"/>
    <property type="project" value="InterPro"/>
</dbReference>
<evidence type="ECO:0000256" key="1">
    <source>
        <dbReference type="ARBA" id="ARBA00022553"/>
    </source>
</evidence>
<dbReference type="SUPFAM" id="SSF52172">
    <property type="entry name" value="CheY-like"/>
    <property type="match status" value="1"/>
</dbReference>
<evidence type="ECO:0000313" key="4">
    <source>
        <dbReference type="EMBL" id="MCB8874555.1"/>
    </source>
</evidence>
<dbReference type="PANTHER" id="PTHR44591">
    <property type="entry name" value="STRESS RESPONSE REGULATOR PROTEIN 1"/>
    <property type="match status" value="1"/>
</dbReference>
<dbReference type="Gene3D" id="3.40.50.2300">
    <property type="match status" value="1"/>
</dbReference>
<reference evidence="4" key="2">
    <citation type="submission" date="2021-01" db="EMBL/GenBank/DDBJ databases">
        <authorList>
            <person name="Mieszkin S."/>
            <person name="Pouder E."/>
            <person name="Alain K."/>
        </authorList>
    </citation>
    <scope>NUCLEOTIDE SEQUENCE</scope>
    <source>
        <strain evidence="4">HW T2.11</strain>
    </source>
</reference>
<dbReference type="AlphaFoldDB" id="A0A963YPB3"/>
<keyword evidence="5" id="KW-1185">Reference proteome</keyword>
<dbReference type="PANTHER" id="PTHR44591:SF21">
    <property type="entry name" value="TWO-COMPONENT RESPONSE REGULATOR"/>
    <property type="match status" value="1"/>
</dbReference>
<keyword evidence="1 2" id="KW-0597">Phosphoprotein</keyword>
<gene>
    <name evidence="4" type="ORF">ASILVAE211_05100</name>
</gene>
<dbReference type="EMBL" id="JAESVB010000002">
    <property type="protein sequence ID" value="MCB8874555.1"/>
    <property type="molecule type" value="Genomic_DNA"/>
</dbReference>